<dbReference type="Gene3D" id="1.10.10.60">
    <property type="entry name" value="Homeodomain-like"/>
    <property type="match status" value="1"/>
</dbReference>
<gene>
    <name evidence="5" type="ORF">KDL28_22370</name>
</gene>
<dbReference type="SUPFAM" id="SSF51215">
    <property type="entry name" value="Regulatory protein AraC"/>
    <property type="match status" value="1"/>
</dbReference>
<dbReference type="InterPro" id="IPR003313">
    <property type="entry name" value="AraC-bd"/>
</dbReference>
<organism evidence="5 6">
    <name type="scientific">Pseudonocardia humida</name>
    <dbReference type="NCBI Taxonomy" id="2800819"/>
    <lineage>
        <taxon>Bacteria</taxon>
        <taxon>Bacillati</taxon>
        <taxon>Actinomycetota</taxon>
        <taxon>Actinomycetes</taxon>
        <taxon>Pseudonocardiales</taxon>
        <taxon>Pseudonocardiaceae</taxon>
        <taxon>Pseudonocardia</taxon>
    </lineage>
</organism>
<sequence length="260" mass="28054">MRAWRPAVPGIAEVFHARIVDYAYPLHVHDTWTVLIVDDGAIAYDLDRRSCGASLGTVAVLPPGVVHNGKPAPGTAAGFRKRNLYLEPSFLPAALVGPAVDRTTVDDPALRAALAALHDALAAGVGPLDAEARLALIGERIAGHLAPRTAAARRPESPVADRLRDLLDARLTDPLPLREAAALLDRSVPHLVRSFTRRHGLSPHAYVLGRRVEAARTRLLAGARPADVAVELGFHDQAHLTRHFRRHTSTTPGRYARGRP</sequence>
<dbReference type="EMBL" id="JAGSOV010000046">
    <property type="protein sequence ID" value="MCO1657812.1"/>
    <property type="molecule type" value="Genomic_DNA"/>
</dbReference>
<protein>
    <submittedName>
        <fullName evidence="5">Helix-turn-helix transcriptional regulator</fullName>
    </submittedName>
</protein>
<dbReference type="SUPFAM" id="SSF46689">
    <property type="entry name" value="Homeodomain-like"/>
    <property type="match status" value="2"/>
</dbReference>
<dbReference type="Pfam" id="PF02311">
    <property type="entry name" value="AraC_binding"/>
    <property type="match status" value="1"/>
</dbReference>
<evidence type="ECO:0000256" key="3">
    <source>
        <dbReference type="ARBA" id="ARBA00023163"/>
    </source>
</evidence>
<dbReference type="PANTHER" id="PTHR46796">
    <property type="entry name" value="HTH-TYPE TRANSCRIPTIONAL ACTIVATOR RHAS-RELATED"/>
    <property type="match status" value="1"/>
</dbReference>
<dbReference type="Pfam" id="PF12833">
    <property type="entry name" value="HTH_18"/>
    <property type="match status" value="1"/>
</dbReference>
<dbReference type="InterPro" id="IPR009057">
    <property type="entry name" value="Homeodomain-like_sf"/>
</dbReference>
<dbReference type="SMART" id="SM00342">
    <property type="entry name" value="HTH_ARAC"/>
    <property type="match status" value="1"/>
</dbReference>
<dbReference type="PANTHER" id="PTHR46796:SF2">
    <property type="entry name" value="TRANSCRIPTIONAL REGULATORY PROTEIN"/>
    <property type="match status" value="1"/>
</dbReference>
<keyword evidence="3" id="KW-0804">Transcription</keyword>
<name>A0ABT1A476_9PSEU</name>
<comment type="caution">
    <text evidence="5">The sequence shown here is derived from an EMBL/GenBank/DDBJ whole genome shotgun (WGS) entry which is preliminary data.</text>
</comment>
<keyword evidence="2" id="KW-0238">DNA-binding</keyword>
<evidence type="ECO:0000313" key="5">
    <source>
        <dbReference type="EMBL" id="MCO1657812.1"/>
    </source>
</evidence>
<evidence type="ECO:0000259" key="4">
    <source>
        <dbReference type="PROSITE" id="PS01124"/>
    </source>
</evidence>
<dbReference type="PROSITE" id="PS01124">
    <property type="entry name" value="HTH_ARAC_FAMILY_2"/>
    <property type="match status" value="1"/>
</dbReference>
<dbReference type="InterPro" id="IPR050204">
    <property type="entry name" value="AraC_XylS_family_regulators"/>
</dbReference>
<accession>A0ABT1A476</accession>
<dbReference type="InterPro" id="IPR037923">
    <property type="entry name" value="HTH-like"/>
</dbReference>
<reference evidence="5" key="1">
    <citation type="submission" date="2021-04" db="EMBL/GenBank/DDBJ databases">
        <title>Pseudonocardia sp. nov., isolated from sandy soil of mangrove forest.</title>
        <authorList>
            <person name="Zan Z."/>
            <person name="Huang R."/>
            <person name="Liu W."/>
        </authorList>
    </citation>
    <scope>NUCLEOTIDE SEQUENCE</scope>
    <source>
        <strain evidence="5">S2-4</strain>
    </source>
</reference>
<evidence type="ECO:0000256" key="1">
    <source>
        <dbReference type="ARBA" id="ARBA00023015"/>
    </source>
</evidence>
<keyword evidence="6" id="KW-1185">Reference proteome</keyword>
<proteinExistence type="predicted"/>
<keyword evidence="1" id="KW-0805">Transcription regulation</keyword>
<evidence type="ECO:0000313" key="6">
    <source>
        <dbReference type="Proteomes" id="UP001165283"/>
    </source>
</evidence>
<feature type="domain" description="HTH araC/xylS-type" evidence="4">
    <location>
        <begin position="161"/>
        <end position="258"/>
    </location>
</feature>
<dbReference type="Proteomes" id="UP001165283">
    <property type="component" value="Unassembled WGS sequence"/>
</dbReference>
<evidence type="ECO:0000256" key="2">
    <source>
        <dbReference type="ARBA" id="ARBA00023125"/>
    </source>
</evidence>
<dbReference type="InterPro" id="IPR018060">
    <property type="entry name" value="HTH_AraC"/>
</dbReference>